<dbReference type="EMBL" id="WEKV01000020">
    <property type="protein sequence ID" value="KAB7782430.1"/>
    <property type="molecule type" value="Genomic_DNA"/>
</dbReference>
<organism evidence="2 3">
    <name type="scientific">Methylorubrum populi</name>
    <dbReference type="NCBI Taxonomy" id="223967"/>
    <lineage>
        <taxon>Bacteria</taxon>
        <taxon>Pseudomonadati</taxon>
        <taxon>Pseudomonadota</taxon>
        <taxon>Alphaproteobacteria</taxon>
        <taxon>Hyphomicrobiales</taxon>
        <taxon>Methylobacteriaceae</taxon>
        <taxon>Methylorubrum</taxon>
    </lineage>
</organism>
<sequence length="212" mass="23087">MEATEDTEFQVETLRGDVRDKILDNIVRRLPCWTQLGEREQKSIIDQATAISSFVIREVVNVVVHRGFTHMLVTTGEWKVKDGIKLQVGASGSVEDITKLAEHGGGSAILVFADARDFFGQRADAAFDKDEPELPIDGEQPAHDPDTGEILDQGEGEEGDEGGNPLPEGEPLPEPPEGEEEGEVDQDDGGEAEEAEAAPSRRRGRSRQTVEA</sequence>
<dbReference type="AlphaFoldDB" id="A0A833MZ97"/>
<feature type="compositionally biased region" description="Acidic residues" evidence="1">
    <location>
        <begin position="147"/>
        <end position="161"/>
    </location>
</feature>
<evidence type="ECO:0000313" key="2">
    <source>
        <dbReference type="EMBL" id="KAB7782430.1"/>
    </source>
</evidence>
<dbReference type="Proteomes" id="UP000469949">
    <property type="component" value="Unassembled WGS sequence"/>
</dbReference>
<evidence type="ECO:0000313" key="3">
    <source>
        <dbReference type="Proteomes" id="UP000469949"/>
    </source>
</evidence>
<evidence type="ECO:0000256" key="1">
    <source>
        <dbReference type="SAM" id="MobiDB-lite"/>
    </source>
</evidence>
<feature type="region of interest" description="Disordered" evidence="1">
    <location>
        <begin position="129"/>
        <end position="212"/>
    </location>
</feature>
<feature type="compositionally biased region" description="Acidic residues" evidence="1">
    <location>
        <begin position="176"/>
        <end position="196"/>
    </location>
</feature>
<gene>
    <name evidence="2" type="ORF">F8B43_5185</name>
</gene>
<protein>
    <submittedName>
        <fullName evidence="2">Uncharacterized protein</fullName>
    </submittedName>
</protein>
<dbReference type="RefSeq" id="WP_152278851.1">
    <property type="nucleotide sequence ID" value="NZ_WEKV01000020.1"/>
</dbReference>
<reference evidence="2 3" key="1">
    <citation type="submission" date="2019-10" db="EMBL/GenBank/DDBJ databases">
        <title>Draft Genome Sequence of the Caffeine Degrading Methylotroph Methylorubrum populi PINKEL.</title>
        <authorList>
            <person name="Dawson S.C."/>
            <person name="Zhang X."/>
            <person name="Wright M.E."/>
            <person name="Sharma G."/>
            <person name="Langner J.T."/>
            <person name="Ditty J.L."/>
            <person name="Subuyuj G.A."/>
        </authorList>
    </citation>
    <scope>NUCLEOTIDE SEQUENCE [LARGE SCALE GENOMIC DNA]</scope>
    <source>
        <strain evidence="2 3">Pinkel</strain>
    </source>
</reference>
<name>A0A833MZ97_9HYPH</name>
<accession>A0A833MZ97</accession>
<comment type="caution">
    <text evidence="2">The sequence shown here is derived from an EMBL/GenBank/DDBJ whole genome shotgun (WGS) entry which is preliminary data.</text>
</comment>
<proteinExistence type="predicted"/>